<dbReference type="Pfam" id="PF08354">
    <property type="entry name" value="Fas1-AflB-like_hel"/>
    <property type="match status" value="1"/>
</dbReference>
<dbReference type="InterPro" id="IPR002539">
    <property type="entry name" value="MaoC-like_dom"/>
</dbReference>
<proteinExistence type="inferred from homology"/>
<dbReference type="InterPro" id="IPR014031">
    <property type="entry name" value="Ketoacyl_synth_C"/>
</dbReference>
<evidence type="ECO:0000256" key="1">
    <source>
        <dbReference type="ARBA" id="ARBA00005254"/>
    </source>
</evidence>
<dbReference type="Gene3D" id="3.90.25.70">
    <property type="match status" value="1"/>
</dbReference>
<dbReference type="eggNOG" id="COG0304">
    <property type="taxonomic scope" value="Bacteria"/>
</dbReference>
<dbReference type="eggNOG" id="COG2030">
    <property type="taxonomic scope" value="Bacteria"/>
</dbReference>
<dbReference type="InterPro" id="IPR016039">
    <property type="entry name" value="Thiolase-like"/>
</dbReference>
<dbReference type="GO" id="GO:0006633">
    <property type="term" value="P:fatty acid biosynthetic process"/>
    <property type="evidence" value="ECO:0007669"/>
    <property type="project" value="InterPro"/>
</dbReference>
<dbReference type="GO" id="GO:0004315">
    <property type="term" value="F:3-oxoacyl-[acyl-carrier-protein] synthase activity"/>
    <property type="evidence" value="ECO:0007669"/>
    <property type="project" value="InterPro"/>
</dbReference>
<evidence type="ECO:0000256" key="4">
    <source>
        <dbReference type="ARBA" id="ARBA00022679"/>
    </source>
</evidence>
<dbReference type="HOGENOM" id="CLU_000114_7_0_11"/>
<dbReference type="CDD" id="cd00828">
    <property type="entry name" value="elong_cond_enzymes"/>
    <property type="match status" value="1"/>
</dbReference>
<dbReference type="Gene3D" id="3.10.129.10">
    <property type="entry name" value="Hotdog Thioesterase"/>
    <property type="match status" value="1"/>
</dbReference>
<dbReference type="Gene3D" id="3.40.366.10">
    <property type="entry name" value="Malonyl-Coenzyme A Acyl Carrier Protein, domain 2"/>
    <property type="match status" value="3"/>
</dbReference>
<protein>
    <recommendedName>
        <fullName evidence="9">Ketosynthase family 3 (KS3) domain-containing protein</fullName>
    </recommendedName>
</protein>
<keyword evidence="7" id="KW-0560">Oxidoreductase</keyword>
<dbReference type="STRING" id="29321.AAV33_04370"/>
<dbReference type="Gene3D" id="3.40.47.10">
    <property type="match status" value="1"/>
</dbReference>
<gene>
    <name evidence="10" type="ORF">HMPREF9719_01627</name>
</gene>
<dbReference type="OrthoDB" id="4746285at2"/>
<dbReference type="EMBL" id="AHAE01000076">
    <property type="protein sequence ID" value="EJZ81440.1"/>
    <property type="molecule type" value="Genomic_DNA"/>
</dbReference>
<dbReference type="SUPFAM" id="SSF51412">
    <property type="entry name" value="Inosine monophosphate dehydrogenase (IMPDH)"/>
    <property type="match status" value="1"/>
</dbReference>
<dbReference type="InterPro" id="IPR014030">
    <property type="entry name" value="Ketoacyl_synth_N"/>
</dbReference>
<dbReference type="GO" id="GO:0016787">
    <property type="term" value="F:hydrolase activity"/>
    <property type="evidence" value="ECO:0007669"/>
    <property type="project" value="UniProtKB-KW"/>
</dbReference>
<evidence type="ECO:0000256" key="3">
    <source>
        <dbReference type="ARBA" id="ARBA00022553"/>
    </source>
</evidence>
<feature type="region of interest" description="Disordered" evidence="8">
    <location>
        <begin position="2347"/>
        <end position="2367"/>
    </location>
</feature>
<dbReference type="SMART" id="SM00827">
    <property type="entry name" value="PKS_AT"/>
    <property type="match status" value="1"/>
</dbReference>
<dbReference type="InterPro" id="IPR013785">
    <property type="entry name" value="Aldolase_TIM"/>
</dbReference>
<sequence length="3030" mass="319460">MATNPLQSLPAPALVFAGQASRWQESLIEAASNPDVALELTTLLAAARERTAPVGREIAIAAPGAGERLDELLAGGEPPASRPGDVRPAVSVPGIVLGQIAAHRELRELGLELGGSTPLVGYSQGSLGALAADEPLEALSLAIVLGAALSAKTAGGTDRRPRMLAVGGATREFIDAHRGDAALAVANGRLQATLSGSPEQLAEAQSRLEAAAKEHNDALEERRIGGSAIELAIDPLPVAGAFHHPDSAAAAELTREWFAAAGFDAAARASLIEEILVEPEDWPAKVRSLIESGARDLVVLDRSLARLTEPLVAGTGARVIDASTADERDRLATPGQSLPEAETWERFAPRVATLPSGRRVLHTKFSETTGLSPIMLAGMTPTTVDADIVAAAANAGHWTELAGGGQYSEEVFNRNKDSLLRQLEPGRAAQFNSMYFDRHLWALQFGQQRIVSKARAAGAPINGVTVSAGVPEPEEAEELVTQLQDDGYTYISFKPGTVEQIRATLDIADHHPGLPIVMQVEDGHAGGHHSWVDLDEMLLATYPEIRRRGNVSLTVGGGLGVPEVAARYLTGEWAADYGLPAMPVDGVLVGTAAMTTKEAKTSPQVKELLKNTPGIPRSHNDGWVARLGADGGVASSQSHLLADLHEADNAFSRVSQYLTAMDPAEFVDHKDEIVEMLAGTAKPYFGDVDEMTYAEWIRHFVELAYPWQDPTWTDRFLDLVHRIEARLAPEGHGEIETLFPTEESILDGPAVVEKLTAAYPEAETTRVLARDAAWWVGLNLKHHKPMPWVTAIDQDLERWFGLDVLWQSQDERYPADAVRVIPGPVSVAGIDRVDEPVADLLARYESHALERLDDPEELRLVSRLDSATSLEELAVAAPTILWHGRLIPNPAHELPRDAFDLVERGEGRIDVVVNADSAWDNLPKEQRPYHVERVSIPLILGPATETGASPVVDPERLVGAVYELLAGVAGVGSTSQSEREITALPEAAPEAGSPFGVVRDRVRIPAALLAKHTTVSGAAITDNASGVPDVLVGPLWPAIYATLGTGRIAGDYPVIEGLLNAVHFDHTVSLERPLAEIADGRKLDVEGRCIGIDESSSGRIVTLTLTLSDNGETVANLTERFAIRGRAEGEALPDPAAPFGGGRLADEIAETPRSFVDRRTVTAPGDMTPFAIVSGDYNPIHTSTNAAGLVGLDAPLVHGMWLSATAQHLAAESGRVIGWTYEMYGMVQLGDEVEITVERTGRAGLNAALEVTCRIDDVVVSRGRGIVAEPKVAYVYPGQGIQETGMGEADRAASPAARDAWRRAEEHTRTKLGFSIRRVVDENPTELDVRGRVFKHPDGVLNLTQFTQVALAVVAYAQTERLREEGAVASGAMYAGHSLGEYTALASMGGIFGLEDIIDVVYSRGTAMDSLVPRDEAGNTNYGLGALRPNMIGVSAAEVQGFVASVAEDTGEFLEIVNLNIPGQQYSVAGTKAGLDALEAKANAANPRAFVRLSGIDVPFHSRVLRPGVADFAAKLDELLPERLDLDALVGRYVPNLVARPFELTDEFLDAIRETVPTERLAGVNAADYEPHRLARLLMIELLSWQFASPVRWIETQELLIGSVEELVEVGLENSPTLTSMAGRTLKVLGKSLPVYNAQRDHEAVTLSDQRSAPTPEVTEAPAEEGAPQGRDGSGSPAETEPAPAQPEPAAEAAPARATQAPQGGGSNAGAPELPFDAAAGIDALIALQNKIRVDQISGTDTVEDLTNGVSSRRNQLLMDMSAELGVSAIDGASDADMATLSQTVRGAAPTYKPFGPVLGEAVSGRLRTLTAAAGKKPARVAERVTADLGLPESWVGHVEAELVLGTREGESVRGGELGGIAPSVSSAAELDEIIDQAVERVAQANGTQVSLNPGGAGAGAGGEVVDSAALNELAEKVTGDNGVLAGLARETLARLGLDQTPEPEEGDDAAAELARTIEAELGSDWPGLVEPAFDARRAVLFDDRWAGAREDLARLALLGGEAAGLAGEEAQSTGRHALSEEPAVVARFRGTGERLAGQASWWAEHPAPATDPELLARIATAAAEPAEEPLAADVALVTGAAPGSIAAEVTARLLSQGATVIITASKVTTKRKEFARRLYARHASPSAKLWLAPANLSSYRDVDALVDWVATEQTETAGATTKVVKPALVPTLLFPFAAPPVAGSLADAGAPAENQTRLLLWSVERLIGALSEVARGAIDTRCHVVLPASPNRGIFGGDGAYGEVKAALDAIVNKWSAEAGWPEGVTLAQATIGWVAGTNLMGGNDALVPEAQRAGIHVWDPEEISHELVALASEETREKARTAPVAADLSGGLGGSEISLPALARRAQERAAEEQAGEPDAAQSAPRIKALPSIAAAAQPKPVDVGEVTTDLDDMIVVVGLGEVSTWGSGRTRSEAEYGIGRDGSVDLTPAGVLELAWMTGLVHWSEDPTPGWYDADGEPVAEEDIYERFRDEVVARSGIRPLSDKFRLTDGASIDEVEVFLDHDVTVPVPSQEVAEDVKAADPERTRISVSEDGEWSITRLAGATVRVPRRATLSRSVAGQMPDDFDPARWGIPASLIDGADRMAIWNLVTAVDAFVGAGFSPIELLQAVHPGDVASTQGTGIGGMESLHKVFVTRFLGEERPSDILQEALPNIVAAHTMQSYVGGYGSMIHPVGACATAAVSVEEGVDKIALNKADLVVAGGIDDVSVESLTGFGDMNATAETAAMRAKGIDDRFISRANDRRRGGFLEAEGGGTILLARGSLAARLGLPVYAVVAHAASYADGAHTSIPAPGLGALGAARGGRDSKLARSLGRLGLTPDDVRVVSKHDTSTNANDPNEAELHATLWGALGRSAENPLFVISQKSLTGHAKGGAAIFQLGGLVEVLRSGRLPQNASLDCVDPALEDLAGPAVWLKAPLDLGAGAVKAAALTSLGFGHVAALVVLAHPGVFERALANTGGDPEAWRRRATERLQAGAKHLEQGMIGRRPLFEPIEGRRLPAAGGRDAEIALLLDKEGRLGGDGFYPAP</sequence>
<dbReference type="GO" id="GO:0004312">
    <property type="term" value="F:fatty acid synthase activity"/>
    <property type="evidence" value="ECO:0007669"/>
    <property type="project" value="InterPro"/>
</dbReference>
<comment type="caution">
    <text evidence="10">The sequence shown here is derived from an EMBL/GenBank/DDBJ whole genome shotgun (WGS) entry which is preliminary data.</text>
</comment>
<keyword evidence="6" id="KW-0521">NADP</keyword>
<dbReference type="Gene3D" id="3.20.20.70">
    <property type="entry name" value="Aldolase class I"/>
    <property type="match status" value="1"/>
</dbReference>
<dbReference type="PROSITE" id="PS00606">
    <property type="entry name" value="KS3_1"/>
    <property type="match status" value="1"/>
</dbReference>
<dbReference type="PATRIC" id="fig|883169.3.peg.1567"/>
<keyword evidence="11" id="KW-1185">Reference proteome</keyword>
<dbReference type="GO" id="GO:0005835">
    <property type="term" value="C:fatty acid synthase complex"/>
    <property type="evidence" value="ECO:0007669"/>
    <property type="project" value="InterPro"/>
</dbReference>
<reference evidence="10 11" key="1">
    <citation type="submission" date="2012-08" db="EMBL/GenBank/DDBJ databases">
        <title>The Genome Sequence of Turicella otitidis ATCC 51513.</title>
        <authorList>
            <consortium name="The Broad Institute Genome Sequencing Platform"/>
            <person name="Earl A."/>
            <person name="Ward D."/>
            <person name="Feldgarden M."/>
            <person name="Gevers D."/>
            <person name="Huys G."/>
            <person name="Walker B."/>
            <person name="Young S.K."/>
            <person name="Zeng Q."/>
            <person name="Gargeya S."/>
            <person name="Fitzgerald M."/>
            <person name="Haas B."/>
            <person name="Abouelleil A."/>
            <person name="Alvarado L."/>
            <person name="Arachchi H.M."/>
            <person name="Berlin A.M."/>
            <person name="Chapman S.B."/>
            <person name="Goldberg J."/>
            <person name="Griggs A."/>
            <person name="Gujja S."/>
            <person name="Hansen M."/>
            <person name="Howarth C."/>
            <person name="Imamovic A."/>
            <person name="Larimer J."/>
            <person name="McCowen C."/>
            <person name="Montmayeur A."/>
            <person name="Murphy C."/>
            <person name="Neiman D."/>
            <person name="Pearson M."/>
            <person name="Priest M."/>
            <person name="Roberts A."/>
            <person name="Saif S."/>
            <person name="Shea T."/>
            <person name="Sisk P."/>
            <person name="Sykes S."/>
            <person name="Wortman J."/>
            <person name="Nusbaum C."/>
            <person name="Birren B."/>
        </authorList>
    </citation>
    <scope>NUCLEOTIDE SEQUENCE [LARGE SCALE GENOMIC DNA]</scope>
    <source>
        <strain evidence="10 11">ATCC 51513</strain>
    </source>
</reference>
<dbReference type="eggNOG" id="COG4981">
    <property type="taxonomic scope" value="Bacteria"/>
</dbReference>
<dbReference type="InterPro" id="IPR036291">
    <property type="entry name" value="NAD(P)-bd_dom_sf"/>
</dbReference>
<dbReference type="SUPFAM" id="SSF51735">
    <property type="entry name" value="NAD(P)-binding Rossmann-fold domains"/>
    <property type="match status" value="1"/>
</dbReference>
<dbReference type="InterPro" id="IPR003965">
    <property type="entry name" value="Fatty_acid_synthase"/>
</dbReference>
<feature type="compositionally biased region" description="Low complexity" evidence="8">
    <location>
        <begin position="1677"/>
        <end position="1702"/>
    </location>
</feature>
<dbReference type="Pfam" id="PF01575">
    <property type="entry name" value="MaoC_dehydratas"/>
    <property type="match status" value="1"/>
</dbReference>
<dbReference type="Pfam" id="PF00109">
    <property type="entry name" value="ketoacyl-synt"/>
    <property type="match status" value="1"/>
</dbReference>
<dbReference type="RefSeq" id="WP_004601517.1">
    <property type="nucleotide sequence ID" value="NZ_JH815195.1"/>
</dbReference>
<dbReference type="PRINTS" id="PR01483">
    <property type="entry name" value="FASYNTHASE"/>
</dbReference>
<evidence type="ECO:0000256" key="6">
    <source>
        <dbReference type="ARBA" id="ARBA00022857"/>
    </source>
</evidence>
<accession>K0Z285</accession>
<dbReference type="SUPFAM" id="SSF52151">
    <property type="entry name" value="FabD/lysophospholipase-like"/>
    <property type="match status" value="2"/>
</dbReference>
<evidence type="ECO:0000313" key="10">
    <source>
        <dbReference type="EMBL" id="EJZ81440.1"/>
    </source>
</evidence>
<dbReference type="Pfam" id="PF02801">
    <property type="entry name" value="Ketoacyl-synt_C"/>
    <property type="match status" value="1"/>
</dbReference>
<dbReference type="InterPro" id="IPR001227">
    <property type="entry name" value="Ac_transferase_dom_sf"/>
</dbReference>
<keyword evidence="4" id="KW-0808">Transferase</keyword>
<dbReference type="InterPro" id="IPR013565">
    <property type="entry name" value="Fas1/AflB-like_central"/>
</dbReference>
<dbReference type="eggNOG" id="COG0331">
    <property type="taxonomic scope" value="Bacteria"/>
</dbReference>
<dbReference type="InterPro" id="IPR047224">
    <property type="entry name" value="FAS_alpha_su_C"/>
</dbReference>
<evidence type="ECO:0000256" key="2">
    <source>
        <dbReference type="ARBA" id="ARBA00022450"/>
    </source>
</evidence>
<dbReference type="Pfam" id="PF18094">
    <property type="entry name" value="DNA_pol_B_N"/>
    <property type="match status" value="1"/>
</dbReference>
<evidence type="ECO:0000256" key="8">
    <source>
        <dbReference type="SAM" id="MobiDB-lite"/>
    </source>
</evidence>
<name>K0Z285_9CORY</name>
<dbReference type="InterPro" id="IPR018201">
    <property type="entry name" value="Ketoacyl_synth_AS"/>
</dbReference>
<dbReference type="Gene3D" id="1.20.930.70">
    <property type="match status" value="1"/>
</dbReference>
<feature type="domain" description="Ketosynthase family 3 (KS3)" evidence="9">
    <location>
        <begin position="2497"/>
        <end position="2949"/>
    </location>
</feature>
<evidence type="ECO:0000256" key="5">
    <source>
        <dbReference type="ARBA" id="ARBA00022801"/>
    </source>
</evidence>
<dbReference type="SMART" id="SM00825">
    <property type="entry name" value="PKS_KS"/>
    <property type="match status" value="1"/>
</dbReference>
<dbReference type="InterPro" id="IPR016035">
    <property type="entry name" value="Acyl_Trfase/lysoPLipase"/>
</dbReference>
<dbReference type="GO" id="GO:0004318">
    <property type="term" value="F:enoyl-[acyl-carrier-protein] reductase (NADH) activity"/>
    <property type="evidence" value="ECO:0007669"/>
    <property type="project" value="InterPro"/>
</dbReference>
<dbReference type="InterPro" id="IPR029069">
    <property type="entry name" value="HotDog_dom_sf"/>
</dbReference>
<dbReference type="PROSITE" id="PS52004">
    <property type="entry name" value="KS3_2"/>
    <property type="match status" value="1"/>
</dbReference>
<keyword evidence="3" id="KW-0597">Phosphoprotein</keyword>
<dbReference type="PANTHER" id="PTHR10982">
    <property type="entry name" value="MALONYL COA-ACYL CARRIER PROTEIN TRANSACYLASE"/>
    <property type="match status" value="1"/>
</dbReference>
<dbReference type="Gene3D" id="3.40.50.720">
    <property type="entry name" value="NAD(P)-binding Rossmann-like Domain"/>
    <property type="match status" value="1"/>
</dbReference>
<dbReference type="Pfam" id="PF00698">
    <property type="entry name" value="Acyl_transf_1"/>
    <property type="match status" value="1"/>
</dbReference>
<feature type="region of interest" description="Disordered" evidence="8">
    <location>
        <begin position="1642"/>
        <end position="1712"/>
    </location>
</feature>
<keyword evidence="2" id="KW-0596">Phosphopantetheine</keyword>
<evidence type="ECO:0000259" key="9">
    <source>
        <dbReference type="PROSITE" id="PS52004"/>
    </source>
</evidence>
<keyword evidence="5" id="KW-0378">Hydrolase</keyword>
<organism evidence="10 11">
    <name type="scientific">Corynebacterium otitidis ATCC 51513</name>
    <dbReference type="NCBI Taxonomy" id="883169"/>
    <lineage>
        <taxon>Bacteria</taxon>
        <taxon>Bacillati</taxon>
        <taxon>Actinomycetota</taxon>
        <taxon>Actinomycetes</taxon>
        <taxon>Mycobacteriales</taxon>
        <taxon>Corynebacteriaceae</taxon>
        <taxon>Corynebacterium</taxon>
    </lineage>
</organism>
<dbReference type="InterPro" id="IPR050830">
    <property type="entry name" value="Fungal_FAS"/>
</dbReference>
<dbReference type="InterPro" id="IPR020841">
    <property type="entry name" value="PKS_Beta-ketoAc_synthase_dom"/>
</dbReference>
<evidence type="ECO:0000256" key="7">
    <source>
        <dbReference type="ARBA" id="ARBA00023002"/>
    </source>
</evidence>
<dbReference type="SUPFAM" id="SSF54637">
    <property type="entry name" value="Thioesterase/thiol ester dehydrase-isomerase"/>
    <property type="match status" value="1"/>
</dbReference>
<dbReference type="PANTHER" id="PTHR10982:SF21">
    <property type="entry name" value="FATTY ACID SYNTHASE SUBUNIT BETA"/>
    <property type="match status" value="1"/>
</dbReference>
<evidence type="ECO:0000313" key="11">
    <source>
        <dbReference type="Proteomes" id="UP000006078"/>
    </source>
</evidence>
<dbReference type="Proteomes" id="UP000006078">
    <property type="component" value="Unassembled WGS sequence"/>
</dbReference>
<dbReference type="SUPFAM" id="SSF53901">
    <property type="entry name" value="Thiolase-like"/>
    <property type="match status" value="2"/>
</dbReference>
<dbReference type="FunFam" id="3.40.366.10:FF:000009">
    <property type="entry name" value="Fatty acid synthase Fas"/>
    <property type="match status" value="1"/>
</dbReference>
<dbReference type="InterPro" id="IPR014043">
    <property type="entry name" value="Acyl_transferase_dom"/>
</dbReference>
<feature type="compositionally biased region" description="Low complexity" evidence="8">
    <location>
        <begin position="1653"/>
        <end position="1668"/>
    </location>
</feature>
<comment type="similarity">
    <text evidence="1">Belongs to the enoyl-CoA hydratase/isomerase family.</text>
</comment>